<dbReference type="Proteomes" id="UP000636709">
    <property type="component" value="Unassembled WGS sequence"/>
</dbReference>
<dbReference type="PANTHER" id="PTHR12606">
    <property type="entry name" value="SENTRIN/SUMO-SPECIFIC PROTEASE"/>
    <property type="match status" value="1"/>
</dbReference>
<dbReference type="Pfam" id="PF02902">
    <property type="entry name" value="Peptidase_C48"/>
    <property type="match status" value="1"/>
</dbReference>
<comment type="caution">
    <text evidence="8">The sequence shown here is derived from an EMBL/GenBank/DDBJ whole genome shotgun (WGS) entry which is preliminary data.</text>
</comment>
<feature type="region of interest" description="Disordered" evidence="6">
    <location>
        <begin position="49"/>
        <end position="83"/>
    </location>
</feature>
<dbReference type="PANTHER" id="PTHR12606:SF103">
    <property type="entry name" value="OS04G0639700 PROTEIN"/>
    <property type="match status" value="1"/>
</dbReference>
<dbReference type="PROSITE" id="PS50600">
    <property type="entry name" value="ULP_PROTEASE"/>
    <property type="match status" value="1"/>
</dbReference>
<comment type="similarity">
    <text evidence="1">Belongs to the peptidase C48 family.</text>
</comment>
<feature type="domain" description="Ubiquitin-like protease family profile" evidence="7">
    <location>
        <begin position="314"/>
        <end position="486"/>
    </location>
</feature>
<dbReference type="OrthoDB" id="1939479at2759"/>
<accession>A0A835AAG5</accession>
<dbReference type="InterPro" id="IPR038765">
    <property type="entry name" value="Papain-like_cys_pep_sf"/>
</dbReference>
<reference evidence="8" key="1">
    <citation type="submission" date="2020-07" db="EMBL/GenBank/DDBJ databases">
        <title>Genome sequence and genetic diversity analysis of an under-domesticated orphan crop, white fonio (Digitaria exilis).</title>
        <authorList>
            <person name="Bennetzen J.L."/>
            <person name="Chen S."/>
            <person name="Ma X."/>
            <person name="Wang X."/>
            <person name="Yssel A.E.J."/>
            <person name="Chaluvadi S.R."/>
            <person name="Johnson M."/>
            <person name="Gangashetty P."/>
            <person name="Hamidou F."/>
            <person name="Sanogo M.D."/>
            <person name="Zwaenepoel A."/>
            <person name="Wallace J."/>
            <person name="Van De Peer Y."/>
            <person name="Van Deynze A."/>
        </authorList>
    </citation>
    <scope>NUCLEOTIDE SEQUENCE</scope>
    <source>
        <tissue evidence="8">Leaves</tissue>
    </source>
</reference>
<sequence length="516" mass="59898">MSSTAAHRCRKRRHDDAHGGASPTTRRRRRLAHSPLPAVRSFGLRFALAGAPQRPRKRRHDESASCLARPRRQRGSRRLLSPSPFHAVRPFSLRVALTTSPRRRRELHVDTALHPVCNPRRRRRRSSSSPFSRARYFPRPRPLAFRFLLATRASATRRRRNPAAASMGNFISQLLGFGKTTSEGGLEEHSERLQGSPEVVDLTLEPDHEPEKVDVVRRGIGDWSVPVLESPTPPEKRPLEWTKRRDGRLQESRFEVFQELAHAELPGVLDNRSKEDLSELYTPLTDKDEREVNTLLYDSAPSDKIIVMHGPSNIEITKEKLECLRPRGWLNDEVINLYIELLKERAEREPQRFLKCHFFNTFFYKKLTCRTAGYDYQSVRRWTTSKKLGYGLVECDKIFIPVHRDIHWCLAVINMKDKTFQYLDSLGGLDQDVLGVLARYIMDELKDKSNIEIDTTSWMVEASDCVPMQHNGWDCGMFMLKYIDFHSRGLKPSFSQEHMMYFRKRTAKEILRLRAD</sequence>
<dbReference type="SUPFAM" id="SSF54001">
    <property type="entry name" value="Cysteine proteinases"/>
    <property type="match status" value="1"/>
</dbReference>
<dbReference type="GO" id="GO:0016926">
    <property type="term" value="P:protein desumoylation"/>
    <property type="evidence" value="ECO:0007669"/>
    <property type="project" value="UniProtKB-ARBA"/>
</dbReference>
<dbReference type="GO" id="GO:0006508">
    <property type="term" value="P:proteolysis"/>
    <property type="evidence" value="ECO:0007669"/>
    <property type="project" value="UniProtKB-KW"/>
</dbReference>
<evidence type="ECO:0000259" key="7">
    <source>
        <dbReference type="PROSITE" id="PS50600"/>
    </source>
</evidence>
<dbReference type="GO" id="GO:0005634">
    <property type="term" value="C:nucleus"/>
    <property type="evidence" value="ECO:0007669"/>
    <property type="project" value="TreeGrafter"/>
</dbReference>
<dbReference type="Gene3D" id="3.40.395.10">
    <property type="entry name" value="Adenoviral Proteinase, Chain A"/>
    <property type="match status" value="1"/>
</dbReference>
<evidence type="ECO:0000256" key="1">
    <source>
        <dbReference type="ARBA" id="ARBA00005234"/>
    </source>
</evidence>
<evidence type="ECO:0000256" key="3">
    <source>
        <dbReference type="ARBA" id="ARBA00022786"/>
    </source>
</evidence>
<keyword evidence="4" id="KW-0378">Hydrolase</keyword>
<feature type="region of interest" description="Disordered" evidence="6">
    <location>
        <begin position="1"/>
        <end position="36"/>
    </location>
</feature>
<evidence type="ECO:0000256" key="2">
    <source>
        <dbReference type="ARBA" id="ARBA00022670"/>
    </source>
</evidence>
<protein>
    <recommendedName>
        <fullName evidence="7">Ubiquitin-like protease family profile domain-containing protein</fullName>
    </recommendedName>
</protein>
<proteinExistence type="inferred from homology"/>
<name>A0A835AAG5_9POAL</name>
<dbReference type="FunFam" id="3.40.395.10:FF:000005">
    <property type="entry name" value="Ubiquitin-like-specific protease ESD4"/>
    <property type="match status" value="1"/>
</dbReference>
<dbReference type="EMBL" id="JACEFO010002545">
    <property type="protein sequence ID" value="KAF8656599.1"/>
    <property type="molecule type" value="Genomic_DNA"/>
</dbReference>
<keyword evidence="3" id="KW-0833">Ubl conjugation pathway</keyword>
<evidence type="ECO:0000256" key="4">
    <source>
        <dbReference type="ARBA" id="ARBA00022801"/>
    </source>
</evidence>
<evidence type="ECO:0000313" key="9">
    <source>
        <dbReference type="Proteomes" id="UP000636709"/>
    </source>
</evidence>
<keyword evidence="5" id="KW-0788">Thiol protease</keyword>
<evidence type="ECO:0000256" key="6">
    <source>
        <dbReference type="SAM" id="MobiDB-lite"/>
    </source>
</evidence>
<evidence type="ECO:0000256" key="5">
    <source>
        <dbReference type="ARBA" id="ARBA00022807"/>
    </source>
</evidence>
<dbReference type="AlphaFoldDB" id="A0A835AAG5"/>
<keyword evidence="9" id="KW-1185">Reference proteome</keyword>
<dbReference type="GO" id="GO:0016929">
    <property type="term" value="F:deSUMOylase activity"/>
    <property type="evidence" value="ECO:0007669"/>
    <property type="project" value="TreeGrafter"/>
</dbReference>
<keyword evidence="2" id="KW-0645">Protease</keyword>
<evidence type="ECO:0000313" key="8">
    <source>
        <dbReference type="EMBL" id="KAF8656599.1"/>
    </source>
</evidence>
<dbReference type="InterPro" id="IPR003653">
    <property type="entry name" value="Peptidase_C48_C"/>
</dbReference>
<gene>
    <name evidence="8" type="ORF">HU200_060663</name>
</gene>
<organism evidence="8 9">
    <name type="scientific">Digitaria exilis</name>
    <dbReference type="NCBI Taxonomy" id="1010633"/>
    <lineage>
        <taxon>Eukaryota</taxon>
        <taxon>Viridiplantae</taxon>
        <taxon>Streptophyta</taxon>
        <taxon>Embryophyta</taxon>
        <taxon>Tracheophyta</taxon>
        <taxon>Spermatophyta</taxon>
        <taxon>Magnoliopsida</taxon>
        <taxon>Liliopsida</taxon>
        <taxon>Poales</taxon>
        <taxon>Poaceae</taxon>
        <taxon>PACMAD clade</taxon>
        <taxon>Panicoideae</taxon>
        <taxon>Panicodae</taxon>
        <taxon>Paniceae</taxon>
        <taxon>Anthephorinae</taxon>
        <taxon>Digitaria</taxon>
    </lineage>
</organism>